<dbReference type="InterPro" id="IPR012677">
    <property type="entry name" value="Nucleotide-bd_a/b_plait_sf"/>
</dbReference>
<dbReference type="Proteomes" id="UP000261540">
    <property type="component" value="Unplaced"/>
</dbReference>
<dbReference type="InterPro" id="IPR035979">
    <property type="entry name" value="RBD_domain_sf"/>
</dbReference>
<sequence>MDSSKARRTLVVSGVPDALPPSRMADKLVIHFQRSKNLGGDVQHVQYPTNLKGVAFVTFDGIQDAERVLKVDHVLEDKEFPDVFLFFRAEVDLSMFGDLNGLIQELKDSHRSVRFSLLMSKRAAVVEGPFKAMKKLREDLITRMQSTGYRSRESGAGRCVVSVVGGLQEDSTWVDTNVFKYIWKFQHRKLDRCFQKYAVEIETQKQGDLTQIILSGTEHSLIMSARSELEQLVATWMSDLRTQKIDYGSLDRHQRERLLGFCKDASLQHPDVLFVSMETCIEVVGPSASSYNFCKEVEGMMCDTNKQPSKNAYLS</sequence>
<reference evidence="3" key="1">
    <citation type="submission" date="2025-08" db="UniProtKB">
        <authorList>
            <consortium name="Ensembl"/>
        </authorList>
    </citation>
    <scope>IDENTIFICATION</scope>
</reference>
<dbReference type="InterPro" id="IPR009909">
    <property type="entry name" value="Nmi/IFP35_dom"/>
</dbReference>
<dbReference type="Ensembl" id="ENSPKIT00000027210.1">
    <property type="protein sequence ID" value="ENSPKIP00000003251.1"/>
    <property type="gene ID" value="ENSPKIG00000020840.1"/>
</dbReference>
<keyword evidence="1" id="KW-0694">RNA-binding</keyword>
<evidence type="ECO:0000256" key="1">
    <source>
        <dbReference type="PROSITE-ProRule" id="PRU00176"/>
    </source>
</evidence>
<dbReference type="STRING" id="1676925.ENSPKIP00000003251"/>
<dbReference type="AlphaFoldDB" id="A0A3B3QCW8"/>
<dbReference type="PROSITE" id="PS50102">
    <property type="entry name" value="RRM"/>
    <property type="match status" value="1"/>
</dbReference>
<dbReference type="GeneTree" id="ENSGT01140000282607"/>
<keyword evidence="4" id="KW-1185">Reference proteome</keyword>
<dbReference type="SUPFAM" id="SSF54928">
    <property type="entry name" value="RNA-binding domain, RBD"/>
    <property type="match status" value="1"/>
</dbReference>
<dbReference type="PANTHER" id="PTHR15225">
    <property type="entry name" value="INTERFERON-INDUCED PROTEIN 35/NMI N-MYC/STAT INTERACTING PROTEIN"/>
    <property type="match status" value="1"/>
</dbReference>
<organism evidence="3 4">
    <name type="scientific">Paramormyrops kingsleyae</name>
    <dbReference type="NCBI Taxonomy" id="1676925"/>
    <lineage>
        <taxon>Eukaryota</taxon>
        <taxon>Metazoa</taxon>
        <taxon>Chordata</taxon>
        <taxon>Craniata</taxon>
        <taxon>Vertebrata</taxon>
        <taxon>Euteleostomi</taxon>
        <taxon>Actinopterygii</taxon>
        <taxon>Neopterygii</taxon>
        <taxon>Teleostei</taxon>
        <taxon>Osteoglossocephala</taxon>
        <taxon>Osteoglossomorpha</taxon>
        <taxon>Osteoglossiformes</taxon>
        <taxon>Mormyridae</taxon>
        <taxon>Paramormyrops</taxon>
    </lineage>
</organism>
<accession>A0A3B3QCW8</accession>
<feature type="domain" description="RRM" evidence="2">
    <location>
        <begin position="8"/>
        <end position="82"/>
    </location>
</feature>
<proteinExistence type="predicted"/>
<dbReference type="GO" id="GO:0003723">
    <property type="term" value="F:RNA binding"/>
    <property type="evidence" value="ECO:0007669"/>
    <property type="project" value="UniProtKB-UniRule"/>
</dbReference>
<evidence type="ECO:0000313" key="4">
    <source>
        <dbReference type="Proteomes" id="UP000261540"/>
    </source>
</evidence>
<protein>
    <recommendedName>
        <fullName evidence="2">RRM domain-containing protein</fullName>
    </recommendedName>
</protein>
<reference evidence="3" key="2">
    <citation type="submission" date="2025-09" db="UniProtKB">
        <authorList>
            <consortium name="Ensembl"/>
        </authorList>
    </citation>
    <scope>IDENTIFICATION</scope>
</reference>
<evidence type="ECO:0000259" key="2">
    <source>
        <dbReference type="PROSITE" id="PS50102"/>
    </source>
</evidence>
<dbReference type="InterPro" id="IPR000504">
    <property type="entry name" value="RRM_dom"/>
</dbReference>
<dbReference type="Gene3D" id="3.30.70.330">
    <property type="match status" value="1"/>
</dbReference>
<evidence type="ECO:0000313" key="3">
    <source>
        <dbReference type="Ensembl" id="ENSPKIP00000003251.1"/>
    </source>
</evidence>
<dbReference type="PANTHER" id="PTHR15225:SF8">
    <property type="entry name" value="RNA-BINDING PROTEIN 43"/>
    <property type="match status" value="1"/>
</dbReference>
<name>A0A3B3QCW8_9TELE</name>
<dbReference type="Pfam" id="PF07292">
    <property type="entry name" value="NID"/>
    <property type="match status" value="1"/>
</dbReference>